<evidence type="ECO:0000313" key="5">
    <source>
        <dbReference type="Proteomes" id="UP001165962"/>
    </source>
</evidence>
<gene>
    <name evidence="4" type="ORF">G9U52_06965</name>
</gene>
<keyword evidence="2" id="KW-0178">Competence</keyword>
<protein>
    <submittedName>
        <fullName evidence="4">Prepilin-type N-terminal cleavage/methylation domain-containing protein</fullName>
    </submittedName>
</protein>
<dbReference type="RefSeq" id="WP_166147658.1">
    <property type="nucleotide sequence ID" value="NZ_JAAOIW010000002.1"/>
</dbReference>
<comment type="caution">
    <text evidence="4">The sequence shown here is derived from an EMBL/GenBank/DDBJ whole genome shotgun (WGS) entry which is preliminary data.</text>
</comment>
<sequence>MGYRQKLRLRAWLEDQQGISLIEILAAVTIISIISVTMMGYFIAGLNKSADESRRVIAANLARLKAAEIKEKLKPEEAYKHFIKALEPGLNTFNQDSKLSDMGELLEEDSINGSKYRFILAIRKDPGVRSEQLATLMNSSSPDNYLLDMSITVYWDNSADSTPHPTKSTTVDTYLVRSR</sequence>
<dbReference type="Proteomes" id="UP001165962">
    <property type="component" value="Unassembled WGS sequence"/>
</dbReference>
<evidence type="ECO:0000313" key="4">
    <source>
        <dbReference type="EMBL" id="NHN29573.1"/>
    </source>
</evidence>
<dbReference type="NCBIfam" id="TIGR02532">
    <property type="entry name" value="IV_pilin_GFxxxE"/>
    <property type="match status" value="1"/>
</dbReference>
<keyword evidence="3" id="KW-0812">Transmembrane</keyword>
<keyword evidence="3" id="KW-1133">Transmembrane helix</keyword>
<dbReference type="Pfam" id="PF07963">
    <property type="entry name" value="N_methyl"/>
    <property type="match status" value="1"/>
</dbReference>
<keyword evidence="5" id="KW-1185">Reference proteome</keyword>
<accession>A0ABX0J0S8</accession>
<evidence type="ECO:0000256" key="1">
    <source>
        <dbReference type="ARBA" id="ARBA00004241"/>
    </source>
</evidence>
<proteinExistence type="predicted"/>
<keyword evidence="3" id="KW-0472">Membrane</keyword>
<evidence type="ECO:0000256" key="2">
    <source>
        <dbReference type="ARBA" id="ARBA00023287"/>
    </source>
</evidence>
<dbReference type="EMBL" id="JAAOIW010000002">
    <property type="protein sequence ID" value="NHN29573.1"/>
    <property type="molecule type" value="Genomic_DNA"/>
</dbReference>
<name>A0ABX0J0S8_9BACL</name>
<dbReference type="PROSITE" id="PS00409">
    <property type="entry name" value="PROKAR_NTER_METHYL"/>
    <property type="match status" value="1"/>
</dbReference>
<comment type="subcellular location">
    <subcellularLocation>
        <location evidence="1">Cell surface</location>
    </subcellularLocation>
</comment>
<organism evidence="4 5">
    <name type="scientific">Paenibacillus agricola</name>
    <dbReference type="NCBI Taxonomy" id="2716264"/>
    <lineage>
        <taxon>Bacteria</taxon>
        <taxon>Bacillati</taxon>
        <taxon>Bacillota</taxon>
        <taxon>Bacilli</taxon>
        <taxon>Bacillales</taxon>
        <taxon>Paenibacillaceae</taxon>
        <taxon>Paenibacillus</taxon>
    </lineage>
</organism>
<reference evidence="4" key="1">
    <citation type="submission" date="2020-03" db="EMBL/GenBank/DDBJ databases">
        <title>Draft sequencing of Paenibacilllus sp. S3N08.</title>
        <authorList>
            <person name="Kim D.-U."/>
        </authorList>
    </citation>
    <scope>NUCLEOTIDE SEQUENCE</scope>
    <source>
        <strain evidence="4">S3N08</strain>
    </source>
</reference>
<dbReference type="InterPro" id="IPR012902">
    <property type="entry name" value="N_methyl_site"/>
</dbReference>
<evidence type="ECO:0000256" key="3">
    <source>
        <dbReference type="SAM" id="Phobius"/>
    </source>
</evidence>
<feature type="transmembrane region" description="Helical" evidence="3">
    <location>
        <begin position="21"/>
        <end position="44"/>
    </location>
</feature>